<dbReference type="SUPFAM" id="SSF53474">
    <property type="entry name" value="alpha/beta-Hydrolases"/>
    <property type="match status" value="1"/>
</dbReference>
<name>A0A323UXN1_9RHOO</name>
<dbReference type="AlphaFoldDB" id="A0A323UXN1"/>
<evidence type="ECO:0000313" key="5">
    <source>
        <dbReference type="EMBL" id="PZA17244.1"/>
    </source>
</evidence>
<dbReference type="Proteomes" id="UP000248259">
    <property type="component" value="Unassembled WGS sequence"/>
</dbReference>
<evidence type="ECO:0000313" key="6">
    <source>
        <dbReference type="Proteomes" id="UP000248259"/>
    </source>
</evidence>
<dbReference type="Gene3D" id="3.40.50.1820">
    <property type="entry name" value="alpha/beta hydrolase"/>
    <property type="match status" value="1"/>
</dbReference>
<dbReference type="GO" id="GO:0042619">
    <property type="term" value="P:poly-hydroxybutyrate biosynthetic process"/>
    <property type="evidence" value="ECO:0007669"/>
    <property type="project" value="InterPro"/>
</dbReference>
<dbReference type="GO" id="GO:0016746">
    <property type="term" value="F:acyltransferase activity"/>
    <property type="evidence" value="ECO:0007669"/>
    <property type="project" value="UniProtKB-KW"/>
</dbReference>
<dbReference type="GO" id="GO:0016787">
    <property type="term" value="F:hydrolase activity"/>
    <property type="evidence" value="ECO:0007669"/>
    <property type="project" value="UniProtKB-KW"/>
</dbReference>
<comment type="caution">
    <text evidence="5">The sequence shown here is derived from an EMBL/GenBank/DDBJ whole genome shotgun (WGS) entry which is preliminary data.</text>
</comment>
<keyword evidence="5" id="KW-0378">Hydrolase</keyword>
<sequence length="600" mass="68043">MTTKTGESNPRRRKASAGPRSGSRRSEAPEPGQLVRRALRDLHDGVEGSLDPLGMSAPIVHAQLAWLAHPQELAERFARLSSDLWTLQMHSVNRLFGLQSADPVTPNPDDARFADPIWTEGPTWDLTKEWYLALTHHTQDMLYDTPGLSGKERRRAAFWWRKWLNAMAPTNFLLTNPVAMRKAIETRGDSLVRGFRNLLDDLQAGQVRMTDPKDFSVGENLATTPGSVVFRNRLLEVIHYAPTQAKVHAEPVVIVTPWINKFYILDLVPKKSMIRYLLDQGLDVFITSWKNPDASMRDCGFDDYLTEGIQAIVDTARQLTGAARVHAVGYCIGGTALSMYMAWANRHFAPEEVPVADWTLFTTLVDFHKPGDIEVFIDESSIRYLTENMEKKGFLDGKEMASSFRLLRSNSLIWHYVVHGWLYGETPPPFDVLYWNMDTTRMPYAMHAWYLRELYLHNRLIHADALTVAGESLDLGRITQPLYAVAAEDDHIAPWQQTFRINNHVIGPKRYVLSSSGHILGIVNPVVTPPKRKYWVADVLHRSATSEQWRSEAIEEAGSWWTDWMAWLKPKAGPLVDARPAATDAFPEIAPAPGRYVLER</sequence>
<dbReference type="PANTHER" id="PTHR36837">
    <property type="entry name" value="POLY(3-HYDROXYALKANOATE) POLYMERASE SUBUNIT PHAC"/>
    <property type="match status" value="1"/>
</dbReference>
<evidence type="ECO:0000259" key="4">
    <source>
        <dbReference type="Pfam" id="PF07167"/>
    </source>
</evidence>
<keyword evidence="2" id="KW-0012">Acyltransferase</keyword>
<dbReference type="PANTHER" id="PTHR36837:SF5">
    <property type="entry name" value="POLY-3-HYDROXYBUTYRATE SYNTHASE"/>
    <property type="match status" value="1"/>
</dbReference>
<organism evidence="5 6">
    <name type="scientific">Parazoarcus communis SWub3 = DSM 12120</name>
    <dbReference type="NCBI Taxonomy" id="1121029"/>
    <lineage>
        <taxon>Bacteria</taxon>
        <taxon>Pseudomonadati</taxon>
        <taxon>Pseudomonadota</taxon>
        <taxon>Betaproteobacteria</taxon>
        <taxon>Rhodocyclales</taxon>
        <taxon>Zoogloeaceae</taxon>
        <taxon>Parazoarcus</taxon>
    </lineage>
</organism>
<keyword evidence="1" id="KW-0808">Transferase</keyword>
<gene>
    <name evidence="5" type="ORF">DNK49_08435</name>
</gene>
<evidence type="ECO:0000256" key="1">
    <source>
        <dbReference type="ARBA" id="ARBA00022679"/>
    </source>
</evidence>
<dbReference type="OrthoDB" id="7208816at2"/>
<evidence type="ECO:0000256" key="2">
    <source>
        <dbReference type="ARBA" id="ARBA00023315"/>
    </source>
</evidence>
<dbReference type="InterPro" id="IPR051321">
    <property type="entry name" value="PHA/PHB_synthase"/>
</dbReference>
<dbReference type="EMBL" id="QKOE01000004">
    <property type="protein sequence ID" value="PZA17244.1"/>
    <property type="molecule type" value="Genomic_DNA"/>
</dbReference>
<keyword evidence="6" id="KW-1185">Reference proteome</keyword>
<dbReference type="InterPro" id="IPR010941">
    <property type="entry name" value="PhaC_N"/>
</dbReference>
<dbReference type="Pfam" id="PF07167">
    <property type="entry name" value="PhaC_N"/>
    <property type="match status" value="1"/>
</dbReference>
<protein>
    <submittedName>
        <fullName evidence="5">Alpha/beta hydrolase</fullName>
    </submittedName>
</protein>
<reference evidence="5 6" key="1">
    <citation type="submission" date="2018-06" db="EMBL/GenBank/DDBJ databases">
        <title>Azoarcus communis strain SWub3 genome.</title>
        <authorList>
            <person name="Zorraquino Salvo V."/>
            <person name="Toubiana D."/>
            <person name="Blumwald E."/>
        </authorList>
    </citation>
    <scope>NUCLEOTIDE SEQUENCE [LARGE SCALE GENOMIC DNA]</scope>
    <source>
        <strain evidence="5 6">SWub3</strain>
    </source>
</reference>
<accession>A0A323UXN1</accession>
<feature type="region of interest" description="Disordered" evidence="3">
    <location>
        <begin position="1"/>
        <end position="33"/>
    </location>
</feature>
<evidence type="ECO:0000256" key="3">
    <source>
        <dbReference type="SAM" id="MobiDB-lite"/>
    </source>
</evidence>
<feature type="domain" description="Poly-beta-hydroxybutyrate polymerase N-terminal" evidence="4">
    <location>
        <begin position="110"/>
        <end position="277"/>
    </location>
</feature>
<dbReference type="InterPro" id="IPR029058">
    <property type="entry name" value="AB_hydrolase_fold"/>
</dbReference>
<proteinExistence type="predicted"/>